<feature type="domain" description="TOG" evidence="7">
    <location>
        <begin position="30"/>
        <end position="264"/>
    </location>
</feature>
<dbReference type="EMBL" id="LK023340">
    <property type="protein sequence ID" value="CDS10744.1"/>
    <property type="molecule type" value="Genomic_DNA"/>
</dbReference>
<evidence type="ECO:0000259" key="7">
    <source>
        <dbReference type="SMART" id="SM01349"/>
    </source>
</evidence>
<dbReference type="InterPro" id="IPR011989">
    <property type="entry name" value="ARM-like"/>
</dbReference>
<dbReference type="GO" id="GO:1990023">
    <property type="term" value="C:mitotic spindle midzone"/>
    <property type="evidence" value="ECO:0007669"/>
    <property type="project" value="TreeGrafter"/>
</dbReference>
<keyword evidence="3" id="KW-0132">Cell division</keyword>
<accession>A0A077WTW3</accession>
<gene>
    <name evidence="8" type="ORF">LRAMOSA11230</name>
</gene>
<dbReference type="GO" id="GO:0005881">
    <property type="term" value="C:cytoplasmic microtubule"/>
    <property type="evidence" value="ECO:0007669"/>
    <property type="project" value="TreeGrafter"/>
</dbReference>
<dbReference type="InterPro" id="IPR034085">
    <property type="entry name" value="TOG"/>
</dbReference>
<evidence type="ECO:0000256" key="3">
    <source>
        <dbReference type="ARBA" id="ARBA00022618"/>
    </source>
</evidence>
<feature type="region of interest" description="Disordered" evidence="6">
    <location>
        <begin position="597"/>
        <end position="629"/>
    </location>
</feature>
<dbReference type="Gene3D" id="1.25.10.10">
    <property type="entry name" value="Leucine-rich Repeat Variant"/>
    <property type="match status" value="2"/>
</dbReference>
<dbReference type="PANTHER" id="PTHR21567:SF9">
    <property type="entry name" value="CLIP-ASSOCIATING PROTEIN"/>
    <property type="match status" value="1"/>
</dbReference>
<evidence type="ECO:0000256" key="5">
    <source>
        <dbReference type="ARBA" id="ARBA00022776"/>
    </source>
</evidence>
<dbReference type="AlphaFoldDB" id="A0A077WTW3"/>
<comment type="similarity">
    <text evidence="2">Belongs to the CLASP family.</text>
</comment>
<dbReference type="SMART" id="SM01349">
    <property type="entry name" value="TOG"/>
    <property type="match status" value="1"/>
</dbReference>
<name>A0A077WTW3_9FUNG</name>
<organism evidence="8">
    <name type="scientific">Lichtheimia ramosa</name>
    <dbReference type="NCBI Taxonomy" id="688394"/>
    <lineage>
        <taxon>Eukaryota</taxon>
        <taxon>Fungi</taxon>
        <taxon>Fungi incertae sedis</taxon>
        <taxon>Mucoromycota</taxon>
        <taxon>Mucoromycotina</taxon>
        <taxon>Mucoromycetes</taxon>
        <taxon>Mucorales</taxon>
        <taxon>Lichtheimiaceae</taxon>
        <taxon>Lichtheimia</taxon>
    </lineage>
</organism>
<evidence type="ECO:0000256" key="6">
    <source>
        <dbReference type="SAM" id="MobiDB-lite"/>
    </source>
</evidence>
<dbReference type="GO" id="GO:0090307">
    <property type="term" value="P:mitotic spindle assembly"/>
    <property type="evidence" value="ECO:0007669"/>
    <property type="project" value="TreeGrafter"/>
</dbReference>
<keyword evidence="5" id="KW-0131">Cell cycle</keyword>
<dbReference type="InterPro" id="IPR024395">
    <property type="entry name" value="CLASP_N_dom"/>
</dbReference>
<reference evidence="8" key="1">
    <citation type="journal article" date="2014" name="Genome Announc.">
        <title>De novo whole-genome sequence and genome annotation of Lichtheimia ramosa.</title>
        <authorList>
            <person name="Linde J."/>
            <person name="Schwartze V."/>
            <person name="Binder U."/>
            <person name="Lass-Florl C."/>
            <person name="Voigt K."/>
            <person name="Horn F."/>
        </authorList>
    </citation>
    <scope>NUCLEOTIDE SEQUENCE</scope>
    <source>
        <strain evidence="8">JMRC FSU:6197</strain>
    </source>
</reference>
<dbReference type="PANTHER" id="PTHR21567">
    <property type="entry name" value="CLASP"/>
    <property type="match status" value="1"/>
</dbReference>
<keyword evidence="5" id="KW-0498">Mitosis</keyword>
<dbReference type="OrthoDB" id="46159at2759"/>
<dbReference type="GO" id="GO:0051301">
    <property type="term" value="P:cell division"/>
    <property type="evidence" value="ECO:0007669"/>
    <property type="project" value="UniProtKB-KW"/>
</dbReference>
<dbReference type="GO" id="GO:0005876">
    <property type="term" value="C:spindle microtubule"/>
    <property type="evidence" value="ECO:0007669"/>
    <property type="project" value="TreeGrafter"/>
</dbReference>
<evidence type="ECO:0000256" key="2">
    <source>
        <dbReference type="ARBA" id="ARBA00009549"/>
    </source>
</evidence>
<evidence type="ECO:0000256" key="1">
    <source>
        <dbReference type="ARBA" id="ARBA00004186"/>
    </source>
</evidence>
<protein>
    <recommendedName>
        <fullName evidence="7">TOG domain-containing protein</fullName>
    </recommendedName>
</protein>
<dbReference type="GO" id="GO:0005815">
    <property type="term" value="C:microtubule organizing center"/>
    <property type="evidence" value="ECO:0007669"/>
    <property type="project" value="TreeGrafter"/>
</dbReference>
<dbReference type="Pfam" id="PF12348">
    <property type="entry name" value="CLASP_N"/>
    <property type="match status" value="1"/>
</dbReference>
<dbReference type="InterPro" id="IPR016024">
    <property type="entry name" value="ARM-type_fold"/>
</dbReference>
<feature type="compositionally biased region" description="Low complexity" evidence="6">
    <location>
        <begin position="274"/>
        <end position="294"/>
    </location>
</feature>
<comment type="subcellular location">
    <subcellularLocation>
        <location evidence="1">Cytoplasm</location>
        <location evidence="1">Cytoskeleton</location>
        <location evidence="1">Spindle</location>
    </subcellularLocation>
</comment>
<proteinExistence type="inferred from homology"/>
<evidence type="ECO:0000313" key="8">
    <source>
        <dbReference type="EMBL" id="CDS10744.1"/>
    </source>
</evidence>
<evidence type="ECO:0000256" key="4">
    <source>
        <dbReference type="ARBA" id="ARBA00022701"/>
    </source>
</evidence>
<dbReference type="GO" id="GO:0008017">
    <property type="term" value="F:microtubule binding"/>
    <property type="evidence" value="ECO:0007669"/>
    <property type="project" value="TreeGrafter"/>
</dbReference>
<sequence length="904" mass="102229">MHGSFEQRRFTAFTHCTLSHCLFKITNNKELERQLSAIATALGHNNNNAEDNWQDQEKALQTLHAMLNGDKTWKDSIVREIRALSSGIVQCVGSLRTSLSLAGINVITDIGKQLGYEIDGYTHDTLLLSLLRCASSTKRMIATNAMEATRSFLSNTPYRHRTLQHVIALMNDKNVQARHHAMLHLQTVLETHASHIDNIDNIETCLTKGLVDAAPTVREASRSLYSIFQTHWPERASRLIQGFDAVTQKQLSKLENKKTPQQPSTKSKLRNTSHRPSSSPLPHPTTTTSTSSQSMIPRPTRLIRSTSTIPRKRSLEKEEEDTAIETSNQVDRRMSLASLSSAALLGMLNSNDSTSNCRAIRMLAGKLKHYPSSPLPRDIPDINTLVPILLSYLTSRYDDHLLHETLTSWDCLAGIFTRVLTLEQYLPVMISASQNEELSSTTSSLYTKGLARLKFFFSHQDPQIPGRLVHLLSSAQHDPPSKYKQYLLEWLDELVCTFVGLEIDQDMEICQEGESWLSNMNHSDQQQGSSWLEDGNNMRQCLGLILSMLQDATKDSSEYERLVLLAGRLKLSNEHVFDLVSGDFEKAVERMSIRQYHDNNNNNNNSFTALQQQPEKDNTQPEAISADEEKPTAGLMQIRMQQLAECIRHLQQKESQPSQAIFQQLESLSDATPVIQRHHIYSGEGDLWIGPIDPRNGTGKMYLSLLECIITLIQSTSYNVQIRIQAIGLVKRLLNNQSAVFSYYQENGKKHGDPTTCVAYPLAKALLTGIENDRNQEMSCEDVLDCLLIKIQQEDRIRLLWSLLEDRDQDNKALYILLVKIGQLAPNIPKHVLKDLLDKQAITTNILLKSCNHSETSVRRAWMQAIVGIYKILGDDFFITYLTPLLRVDQLGLVKHYIRNVVSE</sequence>
<keyword evidence="4" id="KW-0493">Microtubule</keyword>
<feature type="region of interest" description="Disordered" evidence="6">
    <location>
        <begin position="252"/>
        <end position="326"/>
    </location>
</feature>
<dbReference type="SUPFAM" id="SSF48371">
    <property type="entry name" value="ARM repeat"/>
    <property type="match status" value="1"/>
</dbReference>